<protein>
    <submittedName>
        <fullName evidence="1">Uncharacterized protein</fullName>
    </submittedName>
</protein>
<dbReference type="OrthoDB" id="8193815at2759"/>
<gene>
    <name evidence="1" type="ORF">EVAR_46407_1</name>
</gene>
<evidence type="ECO:0000313" key="2">
    <source>
        <dbReference type="Proteomes" id="UP000299102"/>
    </source>
</evidence>
<reference evidence="1 2" key="1">
    <citation type="journal article" date="2019" name="Commun. Biol.">
        <title>The bagworm genome reveals a unique fibroin gene that provides high tensile strength.</title>
        <authorList>
            <person name="Kono N."/>
            <person name="Nakamura H."/>
            <person name="Ohtoshi R."/>
            <person name="Tomita M."/>
            <person name="Numata K."/>
            <person name="Arakawa K."/>
        </authorList>
    </citation>
    <scope>NUCLEOTIDE SEQUENCE [LARGE SCALE GENOMIC DNA]</scope>
</reference>
<evidence type="ECO:0000313" key="1">
    <source>
        <dbReference type="EMBL" id="GBP55110.1"/>
    </source>
</evidence>
<dbReference type="Proteomes" id="UP000299102">
    <property type="component" value="Unassembled WGS sequence"/>
</dbReference>
<organism evidence="1 2">
    <name type="scientific">Eumeta variegata</name>
    <name type="common">Bagworm moth</name>
    <name type="synonym">Eumeta japonica</name>
    <dbReference type="NCBI Taxonomy" id="151549"/>
    <lineage>
        <taxon>Eukaryota</taxon>
        <taxon>Metazoa</taxon>
        <taxon>Ecdysozoa</taxon>
        <taxon>Arthropoda</taxon>
        <taxon>Hexapoda</taxon>
        <taxon>Insecta</taxon>
        <taxon>Pterygota</taxon>
        <taxon>Neoptera</taxon>
        <taxon>Endopterygota</taxon>
        <taxon>Lepidoptera</taxon>
        <taxon>Glossata</taxon>
        <taxon>Ditrysia</taxon>
        <taxon>Tineoidea</taxon>
        <taxon>Psychidae</taxon>
        <taxon>Oiketicinae</taxon>
        <taxon>Eumeta</taxon>
    </lineage>
</organism>
<accession>A0A4C1WW43</accession>
<name>A0A4C1WW43_EUMVA</name>
<dbReference type="AlphaFoldDB" id="A0A4C1WW43"/>
<comment type="caution">
    <text evidence="1">The sequence shown here is derived from an EMBL/GenBank/DDBJ whole genome shotgun (WGS) entry which is preliminary data.</text>
</comment>
<sequence>MIKGHDKWNKKVTRWYPREGKRKRGRPQRGWDDDIREVAGALCYRVAQDRSEWKRHKKPTSFHLQRAIDQLGRWLRNLEDRGCIQTVFAESHPNALLRSAVSYKPPHPRHFIRRPRNVLTDPLDALAAAVESLMEVNDTHD</sequence>
<keyword evidence="2" id="KW-1185">Reference proteome</keyword>
<dbReference type="EMBL" id="BGZK01000660">
    <property type="protein sequence ID" value="GBP55110.1"/>
    <property type="molecule type" value="Genomic_DNA"/>
</dbReference>
<proteinExistence type="predicted"/>